<dbReference type="Gene3D" id="3.90.700.10">
    <property type="entry name" value="Succinate dehydrogenase/fumarate reductase flavoprotein, catalytic domain"/>
    <property type="match status" value="1"/>
</dbReference>
<dbReference type="KEGG" id="egd:GS424_004210"/>
<dbReference type="InterPro" id="IPR003953">
    <property type="entry name" value="FAD-dep_OxRdtase_2_FAD-bd"/>
</dbReference>
<organism evidence="6">
    <name type="scientific">Eggerthella guodeyinii</name>
    <dbReference type="NCBI Taxonomy" id="2690837"/>
    <lineage>
        <taxon>Bacteria</taxon>
        <taxon>Bacillati</taxon>
        <taxon>Actinomycetota</taxon>
        <taxon>Coriobacteriia</taxon>
        <taxon>Eggerthellales</taxon>
        <taxon>Eggerthellaceae</taxon>
        <taxon>Eggerthella</taxon>
    </lineage>
</organism>
<comment type="cofactor">
    <cofactor evidence="1">
        <name>FAD</name>
        <dbReference type="ChEBI" id="CHEBI:57692"/>
    </cofactor>
</comment>
<gene>
    <name evidence="6" type="ORF">GS424_004210</name>
</gene>
<protein>
    <submittedName>
        <fullName evidence="6">FAD-dependent oxidoreductase</fullName>
    </submittedName>
</protein>
<dbReference type="PANTHER" id="PTHR43400">
    <property type="entry name" value="FUMARATE REDUCTASE"/>
    <property type="match status" value="1"/>
</dbReference>
<dbReference type="Pfam" id="PF00890">
    <property type="entry name" value="FAD_binding_2"/>
    <property type="match status" value="1"/>
</dbReference>
<dbReference type="SUPFAM" id="SSF51905">
    <property type="entry name" value="FAD/NAD(P)-binding domain"/>
    <property type="match status" value="1"/>
</dbReference>
<dbReference type="InterPro" id="IPR027477">
    <property type="entry name" value="Succ_DH/fumarate_Rdtase_cat_sf"/>
</dbReference>
<dbReference type="AlphaFoldDB" id="A0A6L7IVL9"/>
<evidence type="ECO:0000256" key="2">
    <source>
        <dbReference type="ARBA" id="ARBA00022630"/>
    </source>
</evidence>
<dbReference type="Proteomes" id="UP000478463">
    <property type="component" value="Chromosome"/>
</dbReference>
<name>A0A6L7IVL9_9ACTN</name>
<dbReference type="RefSeq" id="WP_160942963.1">
    <property type="nucleotide sequence ID" value="NZ_CP063310.1"/>
</dbReference>
<evidence type="ECO:0000256" key="1">
    <source>
        <dbReference type="ARBA" id="ARBA00001974"/>
    </source>
</evidence>
<keyword evidence="4" id="KW-0560">Oxidoreductase</keyword>
<evidence type="ECO:0000313" key="7">
    <source>
        <dbReference type="Proteomes" id="UP000478463"/>
    </source>
</evidence>
<dbReference type="PROSITE" id="PS51318">
    <property type="entry name" value="TAT"/>
    <property type="match status" value="1"/>
</dbReference>
<dbReference type="GO" id="GO:0033765">
    <property type="term" value="F:steroid dehydrogenase activity, acting on the CH-CH group of donors"/>
    <property type="evidence" value="ECO:0007669"/>
    <property type="project" value="UniProtKB-ARBA"/>
</dbReference>
<feature type="domain" description="FAD-dependent oxidoreductase 2 FAD-binding" evidence="5">
    <location>
        <begin position="53"/>
        <end position="525"/>
    </location>
</feature>
<dbReference type="Gene3D" id="3.50.50.60">
    <property type="entry name" value="FAD/NAD(P)-binding domain"/>
    <property type="match status" value="1"/>
</dbReference>
<dbReference type="EMBL" id="CP063310">
    <property type="protein sequence ID" value="QOS69060.1"/>
    <property type="molecule type" value="Genomic_DNA"/>
</dbReference>
<evidence type="ECO:0000256" key="4">
    <source>
        <dbReference type="ARBA" id="ARBA00023002"/>
    </source>
</evidence>
<sequence length="548" mass="58548">MGATENLSRRHFIQGLGLVSAGAVATGLMGCSSGAPAGDKAAASDAAWDKETDILVVGSGYAGLCAAIEAAQAGAEVVLLEKNTVYGGNSILCAGNAQFGGGNVVQKAAGIEDTPQRFYDDIFAYGKHRAVPELLQTFIDHANECVDWLQDDLGIVFKEKVTQNEGHDVPCSLTPDKSDAYPGSGGISYWYVMYERASDLGVEMLLEHQATSFIQQEDGTVIGLEVEAEGATKRFKARQAVIMGSGGWKSNEAMRLNYDPRLDADLSAGGLPYVQTTGELTNAAVNIGAGTRDMSYVCEFRFKWGTRFYQVWDPVDIENPPSTGVGMSINDFSNVMLVKADGTRFVDENAALVYPQEPFYESYLNQAAPRAVWALVDAAGAEALKWDVEKLKSPAEDKAPYLNPDYVAVADDLDALAKRIGVPADALKAQVERYNGFASAGTDDEFGKEGMTAPLATAPFCAVKMQFFAHDQMGGLVANTKAQVCKRSEHAGPDPVKLDDQEIIPHLYAAGECVGGYVGCDRGHGKISMYMVYGRIAGQNAAAETPVA</sequence>
<dbReference type="GO" id="GO:0008202">
    <property type="term" value="P:steroid metabolic process"/>
    <property type="evidence" value="ECO:0007669"/>
    <property type="project" value="UniProtKB-ARBA"/>
</dbReference>
<dbReference type="SUPFAM" id="SSF56425">
    <property type="entry name" value="Succinate dehydrogenase/fumarate reductase flavoprotein, catalytic domain"/>
    <property type="match status" value="1"/>
</dbReference>
<keyword evidence="3" id="KW-0274">FAD</keyword>
<dbReference type="PANTHER" id="PTHR43400:SF10">
    <property type="entry name" value="3-OXOSTEROID 1-DEHYDROGENASE"/>
    <property type="match status" value="1"/>
</dbReference>
<proteinExistence type="predicted"/>
<accession>A0A6L7IVL9</accession>
<dbReference type="InterPro" id="IPR006311">
    <property type="entry name" value="TAT_signal"/>
</dbReference>
<dbReference type="InterPro" id="IPR050315">
    <property type="entry name" value="FAD-oxidoreductase_2"/>
</dbReference>
<evidence type="ECO:0000256" key="3">
    <source>
        <dbReference type="ARBA" id="ARBA00022827"/>
    </source>
</evidence>
<evidence type="ECO:0000259" key="5">
    <source>
        <dbReference type="Pfam" id="PF00890"/>
    </source>
</evidence>
<evidence type="ECO:0000313" key="6">
    <source>
        <dbReference type="EMBL" id="QOS69060.1"/>
    </source>
</evidence>
<dbReference type="InterPro" id="IPR036188">
    <property type="entry name" value="FAD/NAD-bd_sf"/>
</dbReference>
<reference evidence="6" key="1">
    <citation type="submission" date="2020-10" db="EMBL/GenBank/DDBJ databases">
        <title>Eggerthella sp. nov., isolated from human feces.</title>
        <authorList>
            <person name="Yajun G."/>
        </authorList>
    </citation>
    <scope>NUCLEOTIDE SEQUENCE [LARGE SCALE GENOMIC DNA]</scope>
    <source>
        <strain evidence="6 7">HF-1101</strain>
    </source>
</reference>
<keyword evidence="2" id="KW-0285">Flavoprotein</keyword>